<evidence type="ECO:0000256" key="8">
    <source>
        <dbReference type="ARBA" id="ARBA00023274"/>
    </source>
</evidence>
<evidence type="ECO:0000313" key="12">
    <source>
        <dbReference type="Proteomes" id="UP001165063"/>
    </source>
</evidence>
<dbReference type="CDD" id="cd15481">
    <property type="entry name" value="SRP68-RBD"/>
    <property type="match status" value="1"/>
</dbReference>
<dbReference type="InterPro" id="IPR038253">
    <property type="entry name" value="SRP68_N_sf"/>
</dbReference>
<dbReference type="GO" id="GO:0006614">
    <property type="term" value="P:SRP-dependent cotranslational protein targeting to membrane"/>
    <property type="evidence" value="ECO:0007669"/>
    <property type="project" value="InterPro"/>
</dbReference>
<evidence type="ECO:0000256" key="7">
    <source>
        <dbReference type="ARBA" id="ARBA00023242"/>
    </source>
</evidence>
<protein>
    <recommendedName>
        <fullName evidence="9 10">Signal recognition particle subunit SRP68</fullName>
        <shortName evidence="10">SRP68</shortName>
    </recommendedName>
</protein>
<dbReference type="PANTHER" id="PTHR12860:SF0">
    <property type="entry name" value="SIGNAL RECOGNITION PARTICLE SUBUNIT SRP68"/>
    <property type="match status" value="1"/>
</dbReference>
<keyword evidence="6 10" id="KW-0733">Signal recognition particle</keyword>
<dbReference type="PIRSF" id="PIRSF038995">
    <property type="entry name" value="SRP68"/>
    <property type="match status" value="1"/>
</dbReference>
<proteinExistence type="inferred from homology"/>
<comment type="subcellular location">
    <subcellularLocation>
        <location evidence="1 10">Cytoplasm</location>
    </subcellularLocation>
    <subcellularLocation>
        <location evidence="2">Nucleus</location>
        <location evidence="2">Nucleolus</location>
    </subcellularLocation>
</comment>
<dbReference type="GO" id="GO:0008312">
    <property type="term" value="F:7S RNA binding"/>
    <property type="evidence" value="ECO:0007669"/>
    <property type="project" value="InterPro"/>
</dbReference>
<organism evidence="11 12">
    <name type="scientific">Ambrosiozyma monospora</name>
    <name type="common">Yeast</name>
    <name type="synonym">Endomycopsis monosporus</name>
    <dbReference type="NCBI Taxonomy" id="43982"/>
    <lineage>
        <taxon>Eukaryota</taxon>
        <taxon>Fungi</taxon>
        <taxon>Dikarya</taxon>
        <taxon>Ascomycota</taxon>
        <taxon>Saccharomycotina</taxon>
        <taxon>Pichiomycetes</taxon>
        <taxon>Pichiales</taxon>
        <taxon>Pichiaceae</taxon>
        <taxon>Ambrosiozyma</taxon>
    </lineage>
</organism>
<dbReference type="PANTHER" id="PTHR12860">
    <property type="entry name" value="SIGNAL RECOGNITION PARTICLE 68 KDA PROTEIN"/>
    <property type="match status" value="1"/>
</dbReference>
<evidence type="ECO:0000256" key="9">
    <source>
        <dbReference type="ARBA" id="ARBA00029498"/>
    </source>
</evidence>
<evidence type="ECO:0000313" key="11">
    <source>
        <dbReference type="EMBL" id="GMG20230.1"/>
    </source>
</evidence>
<dbReference type="InterPro" id="IPR034652">
    <property type="entry name" value="SRP68-RBD"/>
</dbReference>
<keyword evidence="8 10" id="KW-0687">Ribonucleoprotein</keyword>
<comment type="caution">
    <text evidence="11">The sequence shown here is derived from an EMBL/GenBank/DDBJ whole genome shotgun (WGS) entry which is preliminary data.</text>
</comment>
<dbReference type="Proteomes" id="UP001165063">
    <property type="component" value="Unassembled WGS sequence"/>
</dbReference>
<evidence type="ECO:0000256" key="1">
    <source>
        <dbReference type="ARBA" id="ARBA00004496"/>
    </source>
</evidence>
<dbReference type="GO" id="GO:0030942">
    <property type="term" value="F:endoplasmic reticulum signal peptide binding"/>
    <property type="evidence" value="ECO:0007669"/>
    <property type="project" value="InterPro"/>
</dbReference>
<gene>
    <name evidence="11" type="ORF">Amon01_000107300</name>
</gene>
<comment type="function">
    <text evidence="10">Component of the signal recognition particle (SRP) complex, a ribonucleoprotein complex that mediates the cotranslational targeting of secretory and membrane proteins to the endoplasmic reticulum (ER). The SRP complex interacts with the signal sequence in nascent secretory and membrane proteins and directs them to the membrane of the ER.</text>
</comment>
<evidence type="ECO:0000256" key="3">
    <source>
        <dbReference type="ARBA" id="ARBA00009352"/>
    </source>
</evidence>
<evidence type="ECO:0000256" key="5">
    <source>
        <dbReference type="ARBA" id="ARBA00022884"/>
    </source>
</evidence>
<dbReference type="GO" id="GO:0005786">
    <property type="term" value="C:signal recognition particle, endoplasmic reticulum targeting"/>
    <property type="evidence" value="ECO:0007669"/>
    <property type="project" value="UniProtKB-KW"/>
</dbReference>
<keyword evidence="5 10" id="KW-0694">RNA-binding</keyword>
<keyword evidence="12" id="KW-1185">Reference proteome</keyword>
<evidence type="ECO:0000256" key="6">
    <source>
        <dbReference type="ARBA" id="ARBA00023135"/>
    </source>
</evidence>
<dbReference type="AlphaFoldDB" id="A0A9W7DE69"/>
<name>A0A9W7DE69_AMBMO</name>
<sequence length="613" mass="70049">MKGTEIGQIKSRRNAVQQQHLIKMEYPLSSTYGARSALFLQSADDYHRHRHRLNKKLKHLRRSLNIQTKDSKHYAEKEKISSISSENYEMDSKFGEVILFQIERDLIYAEETRLLLNVRSSKAKEKFLISKYKKSIANAKKLLKVTTEEKDSDKVLELLAYVAIIEGYLKVSRKKWLVAINAFSVARIILQFLYQHEKLPEALTKELYLDLIDNVVDPALSLSLSQASIKQANLLLVSKNAVSENKIDYLQKAIDIISRRDPSFVKVSSSENASEKLIDSIKWLNYEAQLSSDELAKSIMKCNKEEAKVKENDPSTYDVSLINWQDAITIHTQEMERSNNDADAEDDDENQDKYIISTYLNYNYLLLRIRRDIALYENLQATYQKKTVSRTTLLETARDSLKMLQNVIKSIEEIKELPGVANDDDLNESLDKIDVYFQSLKLYKLAQAYLISNKYKESLALLNEAHKQLSKIDSILQIEFKGGLPTSDKIDQLKNQLQTELAKVQVLTIYSNEISSGSEINNSRFVIDDVDKFPEFSDDLLLKKIASLKTTVQPVHFKPVLFDTGFNYISYSGEGPVDSEETITSAAPAKTTETAPAPVEEKKSKGFFGLWGR</sequence>
<dbReference type="GO" id="GO:0005047">
    <property type="term" value="F:signal recognition particle binding"/>
    <property type="evidence" value="ECO:0007669"/>
    <property type="project" value="InterPro"/>
</dbReference>
<keyword evidence="7" id="KW-0539">Nucleus</keyword>
<dbReference type="GO" id="GO:0005730">
    <property type="term" value="C:nucleolus"/>
    <property type="evidence" value="ECO:0007669"/>
    <property type="project" value="UniProtKB-SubCell"/>
</dbReference>
<comment type="similarity">
    <text evidence="3 10">Belongs to the SRP68 family.</text>
</comment>
<dbReference type="Gene3D" id="1.10.3450.40">
    <property type="entry name" value="Signal recognition particle, SRP68 subunit, RNA-binding domain"/>
    <property type="match status" value="1"/>
</dbReference>
<dbReference type="Pfam" id="PF16969">
    <property type="entry name" value="SRP68"/>
    <property type="match status" value="1"/>
</dbReference>
<accession>A0A9W7DE69</accession>
<evidence type="ECO:0000256" key="10">
    <source>
        <dbReference type="PIRNR" id="PIRNR038995"/>
    </source>
</evidence>
<evidence type="ECO:0000256" key="4">
    <source>
        <dbReference type="ARBA" id="ARBA00022490"/>
    </source>
</evidence>
<dbReference type="InterPro" id="IPR026258">
    <property type="entry name" value="SRP68"/>
</dbReference>
<reference evidence="11" key="1">
    <citation type="submission" date="2023-04" db="EMBL/GenBank/DDBJ databases">
        <title>Ambrosiozyma monospora NBRC 1965.</title>
        <authorList>
            <person name="Ichikawa N."/>
            <person name="Sato H."/>
            <person name="Tonouchi N."/>
        </authorList>
    </citation>
    <scope>NUCLEOTIDE SEQUENCE</scope>
    <source>
        <strain evidence="11">NBRC 1965</strain>
    </source>
</reference>
<evidence type="ECO:0000256" key="2">
    <source>
        <dbReference type="ARBA" id="ARBA00004604"/>
    </source>
</evidence>
<dbReference type="OrthoDB" id="10255118at2759"/>
<keyword evidence="4 10" id="KW-0963">Cytoplasm</keyword>
<dbReference type="EMBL" id="BSXU01000317">
    <property type="protein sequence ID" value="GMG20230.1"/>
    <property type="molecule type" value="Genomic_DNA"/>
</dbReference>